<keyword evidence="4" id="KW-1185">Reference proteome</keyword>
<organism evidence="3 4">
    <name type="scientific">Brevifollis gellanilyticus</name>
    <dbReference type="NCBI Taxonomy" id="748831"/>
    <lineage>
        <taxon>Bacteria</taxon>
        <taxon>Pseudomonadati</taxon>
        <taxon>Verrucomicrobiota</taxon>
        <taxon>Verrucomicrobiia</taxon>
        <taxon>Verrucomicrobiales</taxon>
        <taxon>Verrucomicrobiaceae</taxon>
    </lineage>
</organism>
<dbReference type="OrthoDB" id="200316at2"/>
<sequence>MASQLIYTSAPRLIEAGRTGFGTVARHRAVSGLLMAAVERVSQFARLSGLSARRVVLSHRIINAGAASYHVFSCIRDAGSDYTGRTNHLAHHLIADAREARAAAEAGLTPVDILRQMRWRTAWSDAPRFFEPDEEVPLTSFRRSPATGAWQNLTKDASNALLPAQAQRCCLLLPGEDGALDLYQESLATIGGTAAWLVTFTTHLEPTDDLAELRWVALSSASPLRQQAEGAVRTTFDLTDPQSLPAPKLSEARASTAFSAASTLRPVMASAAAPASATAAPASPLPPIFAEPKARPSRSPWPFVVTAVLIAAAGIAAFILVPQLPSLSSSPSGAQGGDAVSVARSVDELWQKHRLNLSVTRNWLKAEGSAALLDSHTKALQQLTIAIREPLRMLDIPRPENTQDEFMDMLQNFTSWQRELQRAVRDSAWSGRQPLEILHAAQAASVALDQHWQKLTPAFAMRPEQPDVLRREIHEQVLRTLAHPAAPEGEAHDWLELIDFTRTGENAAWVEHWRAVSKLPAALVQSDRDLLERATKSADAPVWFRQLTQKQLDAALAAAKAPAPAPVMPAAEPAPAKPEEPAQPADGLASTHIRYIVIETPSMPLAKALDALPTLPILPDMQIHIGPAGSAESELVRWKQLGAPGVFRKSFNDSSTLEFRQFRLSKLPDETTATRFIARDGRGVRVLFEVIAFPMASPLVDAWPSSPELTFRDRREGTRTLLDEASSRWLQRIIIAGGAPLRIQHVEDPTRRFQLRDDGRNVAVESEAATAPNGAVNTKLVELDREIESLRQGIRIDDQRRAMIDSGNLAKQQKEDSLRRLDDSLTARQQRLLQLEEDRKAAAPEDTSFLGVPAGIYSLSVGRRRLCEIKILSGP</sequence>
<evidence type="ECO:0000313" key="4">
    <source>
        <dbReference type="Proteomes" id="UP000321577"/>
    </source>
</evidence>
<dbReference type="EMBL" id="BKAG01000023">
    <property type="protein sequence ID" value="GEP43924.1"/>
    <property type="molecule type" value="Genomic_DNA"/>
</dbReference>
<dbReference type="Proteomes" id="UP000321577">
    <property type="component" value="Unassembled WGS sequence"/>
</dbReference>
<evidence type="ECO:0000313" key="3">
    <source>
        <dbReference type="EMBL" id="GEP43924.1"/>
    </source>
</evidence>
<comment type="caution">
    <text evidence="3">The sequence shown here is derived from an EMBL/GenBank/DDBJ whole genome shotgun (WGS) entry which is preliminary data.</text>
</comment>
<dbReference type="RefSeq" id="WP_146851485.1">
    <property type="nucleotide sequence ID" value="NZ_BKAG01000023.1"/>
</dbReference>
<protein>
    <recommendedName>
        <fullName evidence="2">GTPase-associated protein 1 N-terminal domain-containing protein</fullName>
    </recommendedName>
</protein>
<dbReference type="AlphaFoldDB" id="A0A512MB17"/>
<feature type="region of interest" description="Disordered" evidence="1">
    <location>
        <begin position="566"/>
        <end position="585"/>
    </location>
</feature>
<evidence type="ECO:0000256" key="1">
    <source>
        <dbReference type="SAM" id="MobiDB-lite"/>
    </source>
</evidence>
<feature type="domain" description="GTPase-associated protein 1 N-terminal" evidence="2">
    <location>
        <begin position="1"/>
        <end position="127"/>
    </location>
</feature>
<evidence type="ECO:0000259" key="2">
    <source>
        <dbReference type="Pfam" id="PF20013"/>
    </source>
</evidence>
<dbReference type="Pfam" id="PF20013">
    <property type="entry name" value="GAP1-N2"/>
    <property type="match status" value="1"/>
</dbReference>
<gene>
    <name evidence="3" type="ORF">BGE01nite_32150</name>
</gene>
<name>A0A512MB17_9BACT</name>
<reference evidence="3 4" key="1">
    <citation type="submission" date="2019-07" db="EMBL/GenBank/DDBJ databases">
        <title>Whole genome shotgun sequence of Brevifollis gellanilyticus NBRC 108608.</title>
        <authorList>
            <person name="Hosoyama A."/>
            <person name="Uohara A."/>
            <person name="Ohji S."/>
            <person name="Ichikawa N."/>
        </authorList>
    </citation>
    <scope>NUCLEOTIDE SEQUENCE [LARGE SCALE GENOMIC DNA]</scope>
    <source>
        <strain evidence="3 4">NBRC 108608</strain>
    </source>
</reference>
<proteinExistence type="predicted"/>
<dbReference type="InterPro" id="IPR045402">
    <property type="entry name" value="GAP1-N2"/>
</dbReference>
<accession>A0A512MB17</accession>